<dbReference type="Proteomes" id="UP000515806">
    <property type="component" value="Chromosome"/>
</dbReference>
<gene>
    <name evidence="2" type="ORF">H9L23_00470</name>
</gene>
<dbReference type="AlphaFoldDB" id="A0A7G9QH03"/>
<accession>A0A7G9QH03</accession>
<dbReference type="EMBL" id="CP060723">
    <property type="protein sequence ID" value="QNN42628.1"/>
    <property type="molecule type" value="Genomic_DNA"/>
</dbReference>
<reference evidence="2 3" key="1">
    <citation type="submission" date="2020-08" db="EMBL/GenBank/DDBJ databases">
        <title>Genome sequence of Pedobacter roseus KACC 11594T.</title>
        <authorList>
            <person name="Hyun D.-W."/>
            <person name="Bae J.-W."/>
        </authorList>
    </citation>
    <scope>NUCLEOTIDE SEQUENCE [LARGE SCALE GENOMIC DNA]</scope>
    <source>
        <strain evidence="2 3">KACC 11594</strain>
    </source>
</reference>
<dbReference type="InterPro" id="IPR011335">
    <property type="entry name" value="Restrct_endonuc-II-like"/>
</dbReference>
<dbReference type="Gene3D" id="3.40.960.10">
    <property type="entry name" value="VSR Endonuclease"/>
    <property type="match status" value="1"/>
</dbReference>
<evidence type="ECO:0000313" key="2">
    <source>
        <dbReference type="EMBL" id="QNN42628.1"/>
    </source>
</evidence>
<dbReference type="RefSeq" id="WP_187593134.1">
    <property type="nucleotide sequence ID" value="NZ_CP060723.1"/>
</dbReference>
<evidence type="ECO:0000313" key="3">
    <source>
        <dbReference type="Proteomes" id="UP000515806"/>
    </source>
</evidence>
<sequence>MSILSPNSFLRQSKKEIEYYKARNTQFQLIHVVANVHTFRQQEDNSLIAYPYAISLVLGQKRGLPEVTNIKFVEKINLEKLNQNSYVYTDLSPFKAVYEGFYAHISFIFGIEAEMYTDTVGFILETYLLPLDIKDEDIPMMGPQDIDPEAARKYDKYRIKRFFKPFKDVTPRRIWGCDSPIELFLIQGLASKNIFPVIQTLIFKNGEIFDNYHMIEEKVFIKGDELITEVDLYFPEKKLAIFCDSTSFHRGKKNKDKDRLIDEELAKHGINVFRVMGKEIVDNLDGVLEDILKTLAQLK</sequence>
<dbReference type="InterPro" id="IPR007569">
    <property type="entry name" value="DUF559"/>
</dbReference>
<organism evidence="2 3">
    <name type="scientific">Pedobacter roseus</name>
    <dbReference type="NCBI Taxonomy" id="336820"/>
    <lineage>
        <taxon>Bacteria</taxon>
        <taxon>Pseudomonadati</taxon>
        <taxon>Bacteroidota</taxon>
        <taxon>Sphingobacteriia</taxon>
        <taxon>Sphingobacteriales</taxon>
        <taxon>Sphingobacteriaceae</taxon>
        <taxon>Pedobacter</taxon>
    </lineage>
</organism>
<keyword evidence="3" id="KW-1185">Reference proteome</keyword>
<name>A0A7G9QH03_9SPHI</name>
<dbReference type="Pfam" id="PF04480">
    <property type="entry name" value="DUF559"/>
    <property type="match status" value="1"/>
</dbReference>
<dbReference type="KEGG" id="proe:H9L23_00470"/>
<protein>
    <submittedName>
        <fullName evidence="2">DUF559 domain-containing protein</fullName>
    </submittedName>
</protein>
<proteinExistence type="predicted"/>
<feature type="domain" description="DUF559" evidence="1">
    <location>
        <begin position="230"/>
        <end position="295"/>
    </location>
</feature>
<evidence type="ECO:0000259" key="1">
    <source>
        <dbReference type="Pfam" id="PF04480"/>
    </source>
</evidence>
<dbReference type="SUPFAM" id="SSF52980">
    <property type="entry name" value="Restriction endonuclease-like"/>
    <property type="match status" value="1"/>
</dbReference>